<reference evidence="3" key="1">
    <citation type="journal article" date="2019" name="Int. J. Syst. Evol. Microbiol.">
        <title>The Global Catalogue of Microorganisms (GCM) 10K type strain sequencing project: providing services to taxonomists for standard genome sequencing and annotation.</title>
        <authorList>
            <consortium name="The Broad Institute Genomics Platform"/>
            <consortium name="The Broad Institute Genome Sequencing Center for Infectious Disease"/>
            <person name="Wu L."/>
            <person name="Ma J."/>
        </authorList>
    </citation>
    <scope>NUCLEOTIDE SEQUENCE [LARGE SCALE GENOMIC DNA]</scope>
    <source>
        <strain evidence="3">CGMCC 1.15304</strain>
    </source>
</reference>
<evidence type="ECO:0000313" key="3">
    <source>
        <dbReference type="Proteomes" id="UP001595776"/>
    </source>
</evidence>
<protein>
    <submittedName>
        <fullName evidence="2">YdiY family protein</fullName>
    </submittedName>
</protein>
<feature type="signal peptide" evidence="1">
    <location>
        <begin position="1"/>
        <end position="28"/>
    </location>
</feature>
<keyword evidence="3" id="KW-1185">Reference proteome</keyword>
<dbReference type="Pfam" id="PF04338">
    <property type="entry name" value="DUF481"/>
    <property type="match status" value="1"/>
</dbReference>
<organism evidence="2 3">
    <name type="scientific">Kordiimonas lipolytica</name>
    <dbReference type="NCBI Taxonomy" id="1662421"/>
    <lineage>
        <taxon>Bacteria</taxon>
        <taxon>Pseudomonadati</taxon>
        <taxon>Pseudomonadota</taxon>
        <taxon>Alphaproteobacteria</taxon>
        <taxon>Kordiimonadales</taxon>
        <taxon>Kordiimonadaceae</taxon>
        <taxon>Kordiimonas</taxon>
    </lineage>
</organism>
<evidence type="ECO:0000313" key="2">
    <source>
        <dbReference type="EMBL" id="MFC4346789.1"/>
    </source>
</evidence>
<gene>
    <name evidence="2" type="ORF">ACFO5Q_02880</name>
</gene>
<evidence type="ECO:0000256" key="1">
    <source>
        <dbReference type="SAM" id="SignalP"/>
    </source>
</evidence>
<dbReference type="EMBL" id="JBHSCR010000001">
    <property type="protein sequence ID" value="MFC4346789.1"/>
    <property type="molecule type" value="Genomic_DNA"/>
</dbReference>
<keyword evidence="1" id="KW-0732">Signal</keyword>
<name>A0ABV8U813_9PROT</name>
<accession>A0ABV8U813</accession>
<dbReference type="RefSeq" id="WP_231727266.1">
    <property type="nucleotide sequence ID" value="NZ_JBHSCR010000001.1"/>
</dbReference>
<comment type="caution">
    <text evidence="2">The sequence shown here is derived from an EMBL/GenBank/DDBJ whole genome shotgun (WGS) entry which is preliminary data.</text>
</comment>
<proteinExistence type="predicted"/>
<feature type="chain" id="PRO_5045809725" evidence="1">
    <location>
        <begin position="29"/>
        <end position="337"/>
    </location>
</feature>
<dbReference type="InterPro" id="IPR007433">
    <property type="entry name" value="DUF481"/>
</dbReference>
<dbReference type="Proteomes" id="UP001595776">
    <property type="component" value="Unassembled WGS sequence"/>
</dbReference>
<sequence length="337" mass="37537">MTTFGKHTLRLAAQILFASTLLTASVSADGSKGYDKLLETAVTSGDKATFDVILNTALTTWPDDREAILAFAKGLKADWMEPAQIEEVEEAEARKIAAEEASKARGIIYYLDPALWNGQAELGATSSTGDSDEQSISMGLSFRRDFGKRWSHDLDLNFDLARSSGATTRERFLAKYETIWRPWNGTYAVNYTEFEMDKFSGYDYRIIENIGIGYQLLDTERHKLRIQGGPGIRISRVEATFDDVGAMLSPATTESEFLGRISSTYELKLSDSLTFRDRASVLVGVDMTTVENWMEMTSRINAHLAARVSFEVRYESAPPVGTAAWDTITRAALVYDF</sequence>